<dbReference type="GO" id="GO:0005524">
    <property type="term" value="F:ATP binding"/>
    <property type="evidence" value="ECO:0007669"/>
    <property type="project" value="UniProtKB-UniRule"/>
</dbReference>
<dbReference type="EC" id="2.7.1.16" evidence="7 8"/>
<dbReference type="Pfam" id="PF00370">
    <property type="entry name" value="FGGY_N"/>
    <property type="match status" value="1"/>
</dbReference>
<evidence type="ECO:0000256" key="4">
    <source>
        <dbReference type="ARBA" id="ARBA00022840"/>
    </source>
</evidence>
<comment type="catalytic activity">
    <reaction evidence="7 9">
        <text>L-ribulose + ATP = L-ribulose 5-phosphate + ADP + H(+)</text>
        <dbReference type="Rhea" id="RHEA:22072"/>
        <dbReference type="ChEBI" id="CHEBI:15378"/>
        <dbReference type="ChEBI" id="CHEBI:16880"/>
        <dbReference type="ChEBI" id="CHEBI:30616"/>
        <dbReference type="ChEBI" id="CHEBI:58226"/>
        <dbReference type="ChEBI" id="CHEBI:456216"/>
        <dbReference type="EC" id="2.7.1.16"/>
    </reaction>
</comment>
<dbReference type="InterPro" id="IPR005929">
    <property type="entry name" value="Ribulokinase"/>
</dbReference>
<accession>A0A4P9C5G8</accession>
<reference evidence="12 13" key="1">
    <citation type="submission" date="2018-05" db="EMBL/GenBank/DDBJ databases">
        <title>Genome comparison of Eubacterium sp.</title>
        <authorList>
            <person name="Feng Y."/>
            <person name="Sanchez-Andrea I."/>
            <person name="Stams A.J.M."/>
            <person name="De Vos W.M."/>
        </authorList>
    </citation>
    <scope>NUCLEOTIDE SEQUENCE [LARGE SCALE GENOMIC DNA]</scope>
    <source>
        <strain evidence="12 13">YI</strain>
    </source>
</reference>
<dbReference type="InterPro" id="IPR018483">
    <property type="entry name" value="Carb_kinase_FGGY_CS"/>
</dbReference>
<keyword evidence="2 7" id="KW-0547">Nucleotide-binding</keyword>
<evidence type="ECO:0000256" key="5">
    <source>
        <dbReference type="ARBA" id="ARBA00022935"/>
    </source>
</evidence>
<dbReference type="Gene3D" id="3.30.420.40">
    <property type="match status" value="2"/>
</dbReference>
<dbReference type="PROSITE" id="PS00445">
    <property type="entry name" value="FGGY_KINASES_2"/>
    <property type="match status" value="1"/>
</dbReference>
<dbReference type="Proteomes" id="UP000218387">
    <property type="component" value="Chromosome"/>
</dbReference>
<organism evidence="12 13">
    <name type="scientific">Eubacterium maltosivorans</name>
    <dbReference type="NCBI Taxonomy" id="2041044"/>
    <lineage>
        <taxon>Bacteria</taxon>
        <taxon>Bacillati</taxon>
        <taxon>Bacillota</taxon>
        <taxon>Clostridia</taxon>
        <taxon>Eubacteriales</taxon>
        <taxon>Eubacteriaceae</taxon>
        <taxon>Eubacterium</taxon>
    </lineage>
</organism>
<dbReference type="PIRSF" id="PIRSF000538">
    <property type="entry name" value="GlpK"/>
    <property type="match status" value="1"/>
</dbReference>
<dbReference type="KEGG" id="emt:CPZ25_000280"/>
<dbReference type="GO" id="GO:0019569">
    <property type="term" value="P:L-arabinose catabolic process to D-xylulose 5-phosphate"/>
    <property type="evidence" value="ECO:0007669"/>
    <property type="project" value="UniProtKB-UniRule"/>
</dbReference>
<dbReference type="GO" id="GO:0008741">
    <property type="term" value="F:ribulokinase activity"/>
    <property type="evidence" value="ECO:0007669"/>
    <property type="project" value="UniProtKB-UniRule"/>
</dbReference>
<keyword evidence="3 7" id="KW-0418">Kinase</keyword>
<dbReference type="PANTHER" id="PTHR43435:SF4">
    <property type="entry name" value="FGGY CARBOHYDRATE KINASE DOMAIN-CONTAINING PROTEIN"/>
    <property type="match status" value="1"/>
</dbReference>
<dbReference type="SUPFAM" id="SSF53067">
    <property type="entry name" value="Actin-like ATPase domain"/>
    <property type="match status" value="2"/>
</dbReference>
<evidence type="ECO:0000259" key="11">
    <source>
        <dbReference type="Pfam" id="PF02782"/>
    </source>
</evidence>
<evidence type="ECO:0000256" key="1">
    <source>
        <dbReference type="ARBA" id="ARBA00022679"/>
    </source>
</evidence>
<dbReference type="InterPro" id="IPR000577">
    <property type="entry name" value="Carb_kinase_FGGY"/>
</dbReference>
<keyword evidence="5 7" id="KW-0054">Arabinose catabolism</keyword>
<evidence type="ECO:0000313" key="13">
    <source>
        <dbReference type="Proteomes" id="UP000218387"/>
    </source>
</evidence>
<sequence length="556" mass="60971">MAKYVIGIDFGTLSGRAVVVNVKTGEEIGSAFYNYPHAVMDRELPDGTKLPMDYALQHPQDYLDVFKNAVPEVLSRTQVDPADVIGVGVDFTACTVLPVKADGTPMCFLDKYKNDPMAYVMMWKHHGAQSYANKLTEIAEQRGEDFMARYGGKASSESMTPRLWQICVEDHELYEDMDYYIEAGDWVIWQLTGKQTRNSCAAGYKALYHKVDGYPSKDFYKALDPQLENVVEEKLNCPISPIGSRAGEIDTKGAALTGLKVGTAVAIANVDAHAGVPGAMKQAGPDQMLMIMGTSTCHMLISKEEKIVPGVFGVVEDGILPGYFGYEGGQSCVGDHFAWFVDNCVPEEYAKEARARGLNLHQILTEKAEKMAVGESGLIALDWWNGNRSVLLDNDLTGMMLGMTLQTKPEEMYRALIEATAYGTREIIENFEKCGVTVNNLYATGGIAMKNAMMMQIYADVTRRTIRIAGSEYGPALGAAVMASVAAGAAEGGYDSVFEAAQVLANEKDILYTPNEENAKVYDKLFAEYAILHDYFGRGENDVMKRLKAIKAEAAK</sequence>
<dbReference type="HAMAP" id="MF_00520">
    <property type="entry name" value="Ribulokinase"/>
    <property type="match status" value="1"/>
</dbReference>
<dbReference type="NCBIfam" id="NF003154">
    <property type="entry name" value="PRK04123.1"/>
    <property type="match status" value="1"/>
</dbReference>
<evidence type="ECO:0000256" key="2">
    <source>
        <dbReference type="ARBA" id="ARBA00022741"/>
    </source>
</evidence>
<dbReference type="InterPro" id="IPR018485">
    <property type="entry name" value="FGGY_C"/>
</dbReference>
<comment type="catalytic activity">
    <reaction evidence="7">
        <text>D-ribulose + ATP = D-ribulose 5-phosphate + ADP + H(+)</text>
        <dbReference type="Rhea" id="RHEA:17601"/>
        <dbReference type="ChEBI" id="CHEBI:15378"/>
        <dbReference type="ChEBI" id="CHEBI:17173"/>
        <dbReference type="ChEBI" id="CHEBI:30616"/>
        <dbReference type="ChEBI" id="CHEBI:58121"/>
        <dbReference type="ChEBI" id="CHEBI:456216"/>
        <dbReference type="EC" id="2.7.1.16"/>
    </reaction>
</comment>
<evidence type="ECO:0000313" key="12">
    <source>
        <dbReference type="EMBL" id="QCT69802.1"/>
    </source>
</evidence>
<feature type="domain" description="Carbohydrate kinase FGGY N-terminal" evidence="10">
    <location>
        <begin position="4"/>
        <end position="276"/>
    </location>
</feature>
<comment type="similarity">
    <text evidence="7 9">Belongs to the ribulokinase family.</text>
</comment>
<dbReference type="InterPro" id="IPR018484">
    <property type="entry name" value="FGGY_N"/>
</dbReference>
<evidence type="ECO:0000256" key="6">
    <source>
        <dbReference type="ARBA" id="ARBA00023277"/>
    </source>
</evidence>
<dbReference type="AlphaFoldDB" id="A0A4P9C5G8"/>
<dbReference type="Pfam" id="PF02782">
    <property type="entry name" value="FGGY_C"/>
    <property type="match status" value="1"/>
</dbReference>
<evidence type="ECO:0000259" key="10">
    <source>
        <dbReference type="Pfam" id="PF00370"/>
    </source>
</evidence>
<dbReference type="InterPro" id="IPR043129">
    <property type="entry name" value="ATPase_NBD"/>
</dbReference>
<dbReference type="PANTHER" id="PTHR43435">
    <property type="entry name" value="RIBULOKINASE"/>
    <property type="match status" value="1"/>
</dbReference>
<gene>
    <name evidence="7" type="primary">araB</name>
    <name evidence="12" type="ORF">CPZ25_000280</name>
</gene>
<evidence type="ECO:0000256" key="8">
    <source>
        <dbReference type="NCBIfam" id="TIGR01234"/>
    </source>
</evidence>
<dbReference type="EMBL" id="CP029487">
    <property type="protein sequence ID" value="QCT69802.1"/>
    <property type="molecule type" value="Genomic_DNA"/>
</dbReference>
<dbReference type="NCBIfam" id="TIGR01234">
    <property type="entry name" value="L-ribulokinase"/>
    <property type="match status" value="1"/>
</dbReference>
<dbReference type="RefSeq" id="WP_096919305.1">
    <property type="nucleotide sequence ID" value="NZ_CP029487.1"/>
</dbReference>
<keyword evidence="6 7" id="KW-0119">Carbohydrate metabolism</keyword>
<dbReference type="UniPathway" id="UPA00145">
    <property type="reaction ID" value="UER00566"/>
</dbReference>
<keyword evidence="4 7" id="KW-0067">ATP-binding</keyword>
<name>A0A4P9C5G8_EUBML</name>
<protein>
    <recommendedName>
        <fullName evidence="7 8">Ribulokinase</fullName>
        <ecNumber evidence="7 8">2.7.1.16</ecNumber>
    </recommendedName>
</protein>
<comment type="pathway">
    <text evidence="7 9">Carbohydrate degradation; L-arabinose degradation via L-ribulose; D-xylulose 5-phosphate from L-arabinose (bacterial route): step 2/3.</text>
</comment>
<evidence type="ECO:0000256" key="9">
    <source>
        <dbReference type="RuleBase" id="RU003455"/>
    </source>
</evidence>
<dbReference type="GO" id="GO:0019150">
    <property type="term" value="F:D-ribulokinase activity"/>
    <property type="evidence" value="ECO:0007669"/>
    <property type="project" value="TreeGrafter"/>
</dbReference>
<evidence type="ECO:0000256" key="3">
    <source>
        <dbReference type="ARBA" id="ARBA00022777"/>
    </source>
</evidence>
<dbReference type="CDD" id="cd07781">
    <property type="entry name" value="ASKHA_NBD_FGGY_L-RBK"/>
    <property type="match status" value="1"/>
</dbReference>
<feature type="domain" description="Carbohydrate kinase FGGY C-terminal" evidence="11">
    <location>
        <begin position="289"/>
        <end position="487"/>
    </location>
</feature>
<evidence type="ECO:0000256" key="7">
    <source>
        <dbReference type="HAMAP-Rule" id="MF_00520"/>
    </source>
</evidence>
<dbReference type="GO" id="GO:0005737">
    <property type="term" value="C:cytoplasm"/>
    <property type="evidence" value="ECO:0007669"/>
    <property type="project" value="TreeGrafter"/>
</dbReference>
<keyword evidence="1 7" id="KW-0808">Transferase</keyword>
<proteinExistence type="inferred from homology"/>
<keyword evidence="13" id="KW-1185">Reference proteome</keyword>